<dbReference type="RefSeq" id="WP_014802904.1">
    <property type="nucleotide sequence ID" value="NC_018020.1"/>
</dbReference>
<feature type="domain" description="SbsA Ig-like" evidence="2">
    <location>
        <begin position="52"/>
        <end position="155"/>
    </location>
</feature>
<reference evidence="3 4" key="1">
    <citation type="submission" date="2012-06" db="EMBL/GenBank/DDBJ databases">
        <title>The complete chromosome of genome of Turneriella parva DSM 21527.</title>
        <authorList>
            <consortium name="US DOE Joint Genome Institute (JGI-PGF)"/>
            <person name="Lucas S."/>
            <person name="Han J."/>
            <person name="Lapidus A."/>
            <person name="Bruce D."/>
            <person name="Goodwin L."/>
            <person name="Pitluck S."/>
            <person name="Peters L."/>
            <person name="Kyrpides N."/>
            <person name="Mavromatis K."/>
            <person name="Ivanova N."/>
            <person name="Mikhailova N."/>
            <person name="Chertkov O."/>
            <person name="Detter J.C."/>
            <person name="Tapia R."/>
            <person name="Han C."/>
            <person name="Land M."/>
            <person name="Hauser L."/>
            <person name="Markowitz V."/>
            <person name="Cheng J.-F."/>
            <person name="Hugenholtz P."/>
            <person name="Woyke T."/>
            <person name="Wu D."/>
            <person name="Gronow S."/>
            <person name="Wellnitz S."/>
            <person name="Brambilla E."/>
            <person name="Klenk H.-P."/>
            <person name="Eisen J.A."/>
        </authorList>
    </citation>
    <scope>NUCLEOTIDE SEQUENCE [LARGE SCALE GENOMIC DNA]</scope>
    <source>
        <strain evidence="4">ATCC BAA-1111 / DSM 21527 / NCTC 11395 / H</strain>
    </source>
</reference>
<organism evidence="3 4">
    <name type="scientific">Turneriella parva (strain ATCC BAA-1111 / DSM 21527 / NCTC 11395 / H)</name>
    <name type="common">Leptospira parva</name>
    <dbReference type="NCBI Taxonomy" id="869212"/>
    <lineage>
        <taxon>Bacteria</taxon>
        <taxon>Pseudomonadati</taxon>
        <taxon>Spirochaetota</taxon>
        <taxon>Spirochaetia</taxon>
        <taxon>Leptospirales</taxon>
        <taxon>Leptospiraceae</taxon>
        <taxon>Turneriella</taxon>
    </lineage>
</organism>
<dbReference type="EMBL" id="CP002959">
    <property type="protein sequence ID" value="AFM12395.1"/>
    <property type="molecule type" value="Genomic_DNA"/>
</dbReference>
<sequence length="205" mass="21500">MKKIKKNIISTLAVAGIILGGFGCFPSNSTDQPGQGQTNNGGGNTPQEFTFTIAPAEGTTQIALHTKLRITFDQAMDVTTLTTHSSTVCSGSVQLSRDNFVTCVSMQSVAPQMSQGNTVAEFAPIEGMAGAFNHKVRLTTEIRSISGSSLRETYTQTNGFTPDNIAQCIASCDADLEACGGGAGPETELGAYCLELRNQCTTACN</sequence>
<gene>
    <name evidence="3" type="ordered locus">Turpa_1748</name>
</gene>
<dbReference type="PROSITE" id="PS51257">
    <property type="entry name" value="PROKAR_LIPOPROTEIN"/>
    <property type="match status" value="1"/>
</dbReference>
<evidence type="ECO:0000313" key="4">
    <source>
        <dbReference type="Proteomes" id="UP000006048"/>
    </source>
</evidence>
<keyword evidence="1" id="KW-0732">Signal</keyword>
<dbReference type="HOGENOM" id="CLU_1337035_0_0_12"/>
<evidence type="ECO:0000256" key="1">
    <source>
        <dbReference type="ARBA" id="ARBA00022729"/>
    </source>
</evidence>
<dbReference type="InterPro" id="IPR032812">
    <property type="entry name" value="SbsA_Ig"/>
</dbReference>
<dbReference type="OrthoDB" id="344143at2"/>
<protein>
    <recommendedName>
        <fullName evidence="2">SbsA Ig-like domain-containing protein</fullName>
    </recommendedName>
</protein>
<evidence type="ECO:0000313" key="3">
    <source>
        <dbReference type="EMBL" id="AFM12395.1"/>
    </source>
</evidence>
<name>I4B538_TURPD</name>
<keyword evidence="4" id="KW-1185">Reference proteome</keyword>
<dbReference type="Proteomes" id="UP000006048">
    <property type="component" value="Chromosome"/>
</dbReference>
<dbReference type="AlphaFoldDB" id="I4B538"/>
<dbReference type="KEGG" id="tpx:Turpa_1748"/>
<evidence type="ECO:0000259" key="2">
    <source>
        <dbReference type="Pfam" id="PF13205"/>
    </source>
</evidence>
<proteinExistence type="predicted"/>
<dbReference type="Pfam" id="PF13205">
    <property type="entry name" value="Big_5"/>
    <property type="match status" value="1"/>
</dbReference>
<accession>I4B538</accession>